<reference evidence="1" key="1">
    <citation type="submission" date="2020-05" db="EMBL/GenBank/DDBJ databases">
        <authorList>
            <person name="Chiriac C."/>
            <person name="Salcher M."/>
            <person name="Ghai R."/>
            <person name="Kavagutti S V."/>
        </authorList>
    </citation>
    <scope>NUCLEOTIDE SEQUENCE</scope>
</reference>
<protein>
    <submittedName>
        <fullName evidence="1">Unannotated protein</fullName>
    </submittedName>
</protein>
<accession>A0A6J7K317</accession>
<gene>
    <name evidence="1" type="ORF">UFOPK3837_00390</name>
</gene>
<dbReference type="EMBL" id="CAFBNO010000009">
    <property type="protein sequence ID" value="CAB4950420.1"/>
    <property type="molecule type" value="Genomic_DNA"/>
</dbReference>
<sequence length="77" mass="8519">MGLAEFFDRLVAQALHPLLKFFGAVQLAARVVVQDLDGLGYRCPRFDFVGNCLLLGLDSREFFDAPLQGLFEVNLGS</sequence>
<proteinExistence type="predicted"/>
<name>A0A6J7K317_9ZZZZ</name>
<evidence type="ECO:0000313" key="1">
    <source>
        <dbReference type="EMBL" id="CAB4950420.1"/>
    </source>
</evidence>
<dbReference type="AlphaFoldDB" id="A0A6J7K317"/>
<organism evidence="1">
    <name type="scientific">freshwater metagenome</name>
    <dbReference type="NCBI Taxonomy" id="449393"/>
    <lineage>
        <taxon>unclassified sequences</taxon>
        <taxon>metagenomes</taxon>
        <taxon>ecological metagenomes</taxon>
    </lineage>
</organism>